<feature type="region of interest" description="Disordered" evidence="4">
    <location>
        <begin position="488"/>
        <end position="512"/>
    </location>
</feature>
<dbReference type="Gramene" id="PNW84123">
    <property type="protein sequence ID" value="PNW84123"/>
    <property type="gene ID" value="CHLRE_04g221900v5"/>
</dbReference>
<evidence type="ECO:0000313" key="7">
    <source>
        <dbReference type="Proteomes" id="UP000006906"/>
    </source>
</evidence>
<comment type="pathway">
    <text evidence="1">Protein modification; protein ubiquitination.</text>
</comment>
<dbReference type="SUPFAM" id="SSF63829">
    <property type="entry name" value="Calcium-dependent phosphotriesterase"/>
    <property type="match status" value="1"/>
</dbReference>
<dbReference type="Gene3D" id="3.30.710.10">
    <property type="entry name" value="Potassium Channel Kv1.1, Chain A"/>
    <property type="match status" value="1"/>
</dbReference>
<dbReference type="STRING" id="3055.A0A2K3DUC3"/>
<dbReference type="OrthoDB" id="10671004at2759"/>
<dbReference type="GO" id="GO:0030162">
    <property type="term" value="P:regulation of proteolysis"/>
    <property type="evidence" value="ECO:0000318"/>
    <property type="project" value="GO_Central"/>
</dbReference>
<evidence type="ECO:0000256" key="4">
    <source>
        <dbReference type="SAM" id="MobiDB-lite"/>
    </source>
</evidence>
<feature type="compositionally biased region" description="Gly residues" evidence="4">
    <location>
        <begin position="489"/>
        <end position="504"/>
    </location>
</feature>
<keyword evidence="7" id="KW-1185">Reference proteome</keyword>
<keyword evidence="2" id="KW-0677">Repeat</keyword>
<sequence>MLLRSAATLTLERPVGLVTGRGAELLVWSAGPDAEQQPVSDGRGGGGVPAHLHSLPGAALAAVTAAAAAATDDPCAVQRACEAAAAAAEAIPWVAGTPEAAVFEPTTRNVVWFNEAWDSSMWLLGKNGSMSQARGLTIVTASGERLERRAIAADGKGRMFLVVDFGDVYNMYIMNLDSDRIELWVFGPQTWSALAFDTDREVLYGATRTEVYCAAAAGGRSSVSRFDSPARRTSLLGAAFIGSSGGGSHGIAAVQQAAASPGQGPFTGIRCLLPLPGGAGLLVGDGPHLRRIDPDGAVRTLLPHALRSTAAADGSGCGSGGGPCPLTSLAFVPGGGGAGGGTVVAASAGCPRLLMCSAEELSLSYGHLEAVAALQRQAATAVAYSGRLMSALRQQASNNDVTAAADSTAGAVAAAAQNAAAVVTIRVCAAGSNRCEEADCGGGSGGGSGGGGGGDGAPSAAACFVAHRAVLSSHSDFFKQLLALEPPSRGGGGGGGSSGGGGDGSSFAEGGAAQVELREADPDVFARLLAYMYTGALGEDLDLLQPAQLKAVAELAGRLLLPGAITLLQPRLLAAAATAPETAVAELVWAASHSLTGLVEELSGFVVAHAVSVLPATPQEALAALAAAQPELMAAIMQAIAVAVAAPV</sequence>
<dbReference type="InterPro" id="IPR000210">
    <property type="entry name" value="BTB/POZ_dom"/>
</dbReference>
<evidence type="ECO:0000256" key="3">
    <source>
        <dbReference type="ARBA" id="ARBA00023043"/>
    </source>
</evidence>
<dbReference type="Proteomes" id="UP000006906">
    <property type="component" value="Chromosome 4"/>
</dbReference>
<keyword evidence="3" id="KW-0040">ANK repeat</keyword>
<dbReference type="InterPro" id="IPR044515">
    <property type="entry name" value="ABTB1"/>
</dbReference>
<feature type="domain" description="BTB" evidence="5">
    <location>
        <begin position="464"/>
        <end position="541"/>
    </location>
</feature>
<dbReference type="PROSITE" id="PS50097">
    <property type="entry name" value="BTB"/>
    <property type="match status" value="1"/>
</dbReference>
<proteinExistence type="predicted"/>
<dbReference type="ExpressionAtlas" id="A0A2K3DUC3">
    <property type="expression patterns" value="baseline and differential"/>
</dbReference>
<dbReference type="SMART" id="SM00225">
    <property type="entry name" value="BTB"/>
    <property type="match status" value="1"/>
</dbReference>
<reference evidence="6 7" key="1">
    <citation type="journal article" date="2007" name="Science">
        <title>The Chlamydomonas genome reveals the evolution of key animal and plant functions.</title>
        <authorList>
            <person name="Merchant S.S."/>
            <person name="Prochnik S.E."/>
            <person name="Vallon O."/>
            <person name="Harris E.H."/>
            <person name="Karpowicz S.J."/>
            <person name="Witman G.B."/>
            <person name="Terry A."/>
            <person name="Salamov A."/>
            <person name="Fritz-Laylin L.K."/>
            <person name="Marechal-Drouard L."/>
            <person name="Marshall W.F."/>
            <person name="Qu L.H."/>
            <person name="Nelson D.R."/>
            <person name="Sanderfoot A.A."/>
            <person name="Spalding M.H."/>
            <person name="Kapitonov V.V."/>
            <person name="Ren Q."/>
            <person name="Ferris P."/>
            <person name="Lindquist E."/>
            <person name="Shapiro H."/>
            <person name="Lucas S.M."/>
            <person name="Grimwood J."/>
            <person name="Schmutz J."/>
            <person name="Cardol P."/>
            <person name="Cerutti H."/>
            <person name="Chanfreau G."/>
            <person name="Chen C.L."/>
            <person name="Cognat V."/>
            <person name="Croft M.T."/>
            <person name="Dent R."/>
            <person name="Dutcher S."/>
            <person name="Fernandez E."/>
            <person name="Fukuzawa H."/>
            <person name="Gonzalez-Ballester D."/>
            <person name="Gonzalez-Halphen D."/>
            <person name="Hallmann A."/>
            <person name="Hanikenne M."/>
            <person name="Hippler M."/>
            <person name="Inwood W."/>
            <person name="Jabbari K."/>
            <person name="Kalanon M."/>
            <person name="Kuras R."/>
            <person name="Lefebvre P.A."/>
            <person name="Lemaire S.D."/>
            <person name="Lobanov A.V."/>
            <person name="Lohr M."/>
            <person name="Manuell A."/>
            <person name="Meier I."/>
            <person name="Mets L."/>
            <person name="Mittag M."/>
            <person name="Mittelmeier T."/>
            <person name="Moroney J.V."/>
            <person name="Moseley J."/>
            <person name="Napoli C."/>
            <person name="Nedelcu A.M."/>
            <person name="Niyogi K."/>
            <person name="Novoselov S.V."/>
            <person name="Paulsen I.T."/>
            <person name="Pazour G."/>
            <person name="Purton S."/>
            <person name="Ral J.P."/>
            <person name="Riano-Pachon D.M."/>
            <person name="Riekhof W."/>
            <person name="Rymarquis L."/>
            <person name="Schroda M."/>
            <person name="Stern D."/>
            <person name="Umen J."/>
            <person name="Willows R."/>
            <person name="Wilson N."/>
            <person name="Zimmer S.L."/>
            <person name="Allmer J."/>
            <person name="Balk J."/>
            <person name="Bisova K."/>
            <person name="Chen C.J."/>
            <person name="Elias M."/>
            <person name="Gendler K."/>
            <person name="Hauser C."/>
            <person name="Lamb M.R."/>
            <person name="Ledford H."/>
            <person name="Long J.C."/>
            <person name="Minagawa J."/>
            <person name="Page M.D."/>
            <person name="Pan J."/>
            <person name="Pootakham W."/>
            <person name="Roje S."/>
            <person name="Rose A."/>
            <person name="Stahlberg E."/>
            <person name="Terauchi A.M."/>
            <person name="Yang P."/>
            <person name="Ball S."/>
            <person name="Bowler C."/>
            <person name="Dieckmann C.L."/>
            <person name="Gladyshev V.N."/>
            <person name="Green P."/>
            <person name="Jorgensen R."/>
            <person name="Mayfield S."/>
            <person name="Mueller-Roeber B."/>
            <person name="Rajamani S."/>
            <person name="Sayre R.T."/>
            <person name="Brokstein P."/>
            <person name="Dubchak I."/>
            <person name="Goodstein D."/>
            <person name="Hornick L."/>
            <person name="Huang Y.W."/>
            <person name="Jhaveri J."/>
            <person name="Luo Y."/>
            <person name="Martinez D."/>
            <person name="Ngau W.C."/>
            <person name="Otillar B."/>
            <person name="Poliakov A."/>
            <person name="Porter A."/>
            <person name="Szajkowski L."/>
            <person name="Werner G."/>
            <person name="Zhou K."/>
            <person name="Grigoriev I.V."/>
            <person name="Rokhsar D.S."/>
            <person name="Grossman A.R."/>
        </authorList>
    </citation>
    <scope>NUCLEOTIDE SEQUENCE [LARGE SCALE GENOMIC DNA]</scope>
    <source>
        <strain evidence="7">CC-503</strain>
    </source>
</reference>
<dbReference type="AlphaFoldDB" id="A0A2K3DUC3"/>
<dbReference type="InterPro" id="IPR011333">
    <property type="entry name" value="SKP1/BTB/POZ_sf"/>
</dbReference>
<accession>A0A2K3DUC3</accession>
<evidence type="ECO:0000256" key="2">
    <source>
        <dbReference type="ARBA" id="ARBA00022737"/>
    </source>
</evidence>
<dbReference type="GO" id="GO:0043161">
    <property type="term" value="P:proteasome-mediated ubiquitin-dependent protein catabolic process"/>
    <property type="evidence" value="ECO:0000318"/>
    <property type="project" value="GO_Central"/>
</dbReference>
<gene>
    <name evidence="6" type="ORF">CHLRE_04g221900v5</name>
</gene>
<dbReference type="SUPFAM" id="SSF54695">
    <property type="entry name" value="POZ domain"/>
    <property type="match status" value="1"/>
</dbReference>
<protein>
    <recommendedName>
        <fullName evidence="5">BTB domain-containing protein</fullName>
    </recommendedName>
</protein>
<dbReference type="PANTHER" id="PTHR46231">
    <property type="entry name" value="ANKYRIN REPEAT AND BTB/POZ DOMAIN-CONTAINING PROTEIN 1"/>
    <property type="match status" value="1"/>
</dbReference>
<evidence type="ECO:0000259" key="5">
    <source>
        <dbReference type="PROSITE" id="PS50097"/>
    </source>
</evidence>
<organism evidence="6 7">
    <name type="scientific">Chlamydomonas reinhardtii</name>
    <name type="common">Chlamydomonas smithii</name>
    <dbReference type="NCBI Taxonomy" id="3055"/>
    <lineage>
        <taxon>Eukaryota</taxon>
        <taxon>Viridiplantae</taxon>
        <taxon>Chlorophyta</taxon>
        <taxon>core chlorophytes</taxon>
        <taxon>Chlorophyceae</taxon>
        <taxon>CS clade</taxon>
        <taxon>Chlamydomonadales</taxon>
        <taxon>Chlamydomonadaceae</taxon>
        <taxon>Chlamydomonas</taxon>
    </lineage>
</organism>
<evidence type="ECO:0000313" key="6">
    <source>
        <dbReference type="EMBL" id="PNW84123.1"/>
    </source>
</evidence>
<evidence type="ECO:0000256" key="1">
    <source>
        <dbReference type="ARBA" id="ARBA00004906"/>
    </source>
</evidence>
<dbReference type="PANTHER" id="PTHR46231:SF1">
    <property type="entry name" value="ANKYRIN REPEAT AND BTB_POZ DOMAIN-CONTAINING PROTEIN 1"/>
    <property type="match status" value="1"/>
</dbReference>
<dbReference type="KEGG" id="cre:CHLRE_04g221900v5"/>
<dbReference type="CDD" id="cd18186">
    <property type="entry name" value="BTB_POZ_ZBTB_KLHL-like"/>
    <property type="match status" value="1"/>
</dbReference>
<name>A0A2K3DUC3_CHLRE</name>
<dbReference type="GeneID" id="5717865"/>
<dbReference type="GO" id="GO:0005737">
    <property type="term" value="C:cytoplasm"/>
    <property type="evidence" value="ECO:0000318"/>
    <property type="project" value="GO_Central"/>
</dbReference>
<dbReference type="InParanoid" id="A0A2K3DUC3"/>
<dbReference type="GO" id="GO:0031625">
    <property type="term" value="F:ubiquitin protein ligase binding"/>
    <property type="evidence" value="ECO:0000318"/>
    <property type="project" value="GO_Central"/>
</dbReference>
<dbReference type="RefSeq" id="XP_042925266.1">
    <property type="nucleotide sequence ID" value="XM_043061914.1"/>
</dbReference>
<dbReference type="EMBL" id="CM008965">
    <property type="protein sequence ID" value="PNW84123.1"/>
    <property type="molecule type" value="Genomic_DNA"/>
</dbReference>